<dbReference type="EMBL" id="CM000363">
    <property type="protein sequence ID" value="EDX08754.1"/>
    <property type="molecule type" value="Genomic_DNA"/>
</dbReference>
<gene>
    <name evidence="1" type="primary">Dsim\GD17934</name>
    <name evidence="1" type="ORF">Dsim_GD17934</name>
</gene>
<accession>B4QLW8</accession>
<dbReference type="AlphaFoldDB" id="B4QLW8"/>
<name>B4QLW8_DROSI</name>
<reference evidence="1 2" key="1">
    <citation type="journal article" date="2007" name="Nature">
        <title>Evolution of genes and genomes on the Drosophila phylogeny.</title>
        <authorList>
            <consortium name="Drosophila 12 Genomes Consortium"/>
            <person name="Clark A.G."/>
            <person name="Eisen M.B."/>
            <person name="Smith D.R."/>
            <person name="Bergman C.M."/>
            <person name="Oliver B."/>
            <person name="Markow T.A."/>
            <person name="Kaufman T.C."/>
            <person name="Kellis M."/>
            <person name="Gelbart W."/>
            <person name="Iyer V.N."/>
            <person name="Pollard D.A."/>
            <person name="Sackton T.B."/>
            <person name="Larracuente A.M."/>
            <person name="Singh N.D."/>
            <person name="Abad J.P."/>
            <person name="Abt D.N."/>
            <person name="Adryan B."/>
            <person name="Aguade M."/>
            <person name="Akashi H."/>
            <person name="Anderson W.W."/>
            <person name="Aquadro C.F."/>
            <person name="Ardell D.H."/>
            <person name="Arguello R."/>
            <person name="Artieri C.G."/>
            <person name="Barbash D.A."/>
            <person name="Barker D."/>
            <person name="Barsanti P."/>
            <person name="Batterham P."/>
            <person name="Batzoglou S."/>
            <person name="Begun D."/>
            <person name="Bhutkar A."/>
            <person name="Blanco E."/>
            <person name="Bosak S.A."/>
            <person name="Bradley R.K."/>
            <person name="Brand A.D."/>
            <person name="Brent M.R."/>
            <person name="Brooks A.N."/>
            <person name="Brown R.H."/>
            <person name="Butlin R.K."/>
            <person name="Caggese C."/>
            <person name="Calvi B.R."/>
            <person name="Bernardo de Carvalho A."/>
            <person name="Caspi A."/>
            <person name="Castrezana S."/>
            <person name="Celniker S.E."/>
            <person name="Chang J.L."/>
            <person name="Chapple C."/>
            <person name="Chatterji S."/>
            <person name="Chinwalla A."/>
            <person name="Civetta A."/>
            <person name="Clifton S.W."/>
            <person name="Comeron J.M."/>
            <person name="Costello J.C."/>
            <person name="Coyne J.A."/>
            <person name="Daub J."/>
            <person name="David R.G."/>
            <person name="Delcher A.L."/>
            <person name="Delehaunty K."/>
            <person name="Do C.B."/>
            <person name="Ebling H."/>
            <person name="Edwards K."/>
            <person name="Eickbush T."/>
            <person name="Evans J.D."/>
            <person name="Filipski A."/>
            <person name="Findeiss S."/>
            <person name="Freyhult E."/>
            <person name="Fulton L."/>
            <person name="Fulton R."/>
            <person name="Garcia A.C."/>
            <person name="Gardiner A."/>
            <person name="Garfield D.A."/>
            <person name="Garvin B.E."/>
            <person name="Gibson G."/>
            <person name="Gilbert D."/>
            <person name="Gnerre S."/>
            <person name="Godfrey J."/>
            <person name="Good R."/>
            <person name="Gotea V."/>
            <person name="Gravely B."/>
            <person name="Greenberg A.J."/>
            <person name="Griffiths-Jones S."/>
            <person name="Gross S."/>
            <person name="Guigo R."/>
            <person name="Gustafson E.A."/>
            <person name="Haerty W."/>
            <person name="Hahn M.W."/>
            <person name="Halligan D.L."/>
            <person name="Halpern A.L."/>
            <person name="Halter G.M."/>
            <person name="Han M.V."/>
            <person name="Heger A."/>
            <person name="Hillier L."/>
            <person name="Hinrichs A.S."/>
            <person name="Holmes I."/>
            <person name="Hoskins R.A."/>
            <person name="Hubisz M.J."/>
            <person name="Hultmark D."/>
            <person name="Huntley M.A."/>
            <person name="Jaffe D.B."/>
            <person name="Jagadeeshan S."/>
            <person name="Jeck W.R."/>
            <person name="Johnson J."/>
            <person name="Jones C.D."/>
            <person name="Jordan W.C."/>
            <person name="Karpen G.H."/>
            <person name="Kataoka E."/>
            <person name="Keightley P.D."/>
            <person name="Kheradpour P."/>
            <person name="Kirkness E.F."/>
            <person name="Koerich L.B."/>
            <person name="Kristiansen K."/>
            <person name="Kudrna D."/>
            <person name="Kulathinal R.J."/>
            <person name="Kumar S."/>
            <person name="Kwok R."/>
            <person name="Lander E."/>
            <person name="Langley C.H."/>
            <person name="Lapoint R."/>
            <person name="Lazzaro B.P."/>
            <person name="Lee S.J."/>
            <person name="Levesque L."/>
            <person name="Li R."/>
            <person name="Lin C.F."/>
            <person name="Lin M.F."/>
            <person name="Lindblad-Toh K."/>
            <person name="Llopart A."/>
            <person name="Long M."/>
            <person name="Low L."/>
            <person name="Lozovsky E."/>
            <person name="Lu J."/>
            <person name="Luo M."/>
            <person name="Machado C.A."/>
            <person name="Makalowski W."/>
            <person name="Marzo M."/>
            <person name="Matsuda M."/>
            <person name="Matzkin L."/>
            <person name="McAllister B."/>
            <person name="McBride C.S."/>
            <person name="McKernan B."/>
            <person name="McKernan K."/>
            <person name="Mendez-Lago M."/>
            <person name="Minx P."/>
            <person name="Mollenhauer M.U."/>
            <person name="Montooth K."/>
            <person name="Mount S.M."/>
            <person name="Mu X."/>
            <person name="Myers E."/>
            <person name="Negre B."/>
            <person name="Newfeld S."/>
            <person name="Nielsen R."/>
            <person name="Noor M.A."/>
            <person name="O'Grady P."/>
            <person name="Pachter L."/>
            <person name="Papaceit M."/>
            <person name="Parisi M.J."/>
            <person name="Parisi M."/>
            <person name="Parts L."/>
            <person name="Pedersen J.S."/>
            <person name="Pesole G."/>
            <person name="Phillippy A.M."/>
            <person name="Ponting C.P."/>
            <person name="Pop M."/>
            <person name="Porcelli D."/>
            <person name="Powell J.R."/>
            <person name="Prohaska S."/>
            <person name="Pruitt K."/>
            <person name="Puig M."/>
            <person name="Quesneville H."/>
            <person name="Ram K.R."/>
            <person name="Rand D."/>
            <person name="Rasmussen M.D."/>
            <person name="Reed L.K."/>
            <person name="Reenan R."/>
            <person name="Reily A."/>
            <person name="Remington K.A."/>
            <person name="Rieger T.T."/>
            <person name="Ritchie M.G."/>
            <person name="Robin C."/>
            <person name="Rogers Y.H."/>
            <person name="Rohde C."/>
            <person name="Rozas J."/>
            <person name="Rubenfield M.J."/>
            <person name="Ruiz A."/>
            <person name="Russo S."/>
            <person name="Salzberg S.L."/>
            <person name="Sanchez-Gracia A."/>
            <person name="Saranga D.J."/>
            <person name="Sato H."/>
            <person name="Schaeffer S.W."/>
            <person name="Schatz M.C."/>
            <person name="Schlenke T."/>
            <person name="Schwartz R."/>
            <person name="Segarra C."/>
            <person name="Singh R.S."/>
            <person name="Sirot L."/>
            <person name="Sirota M."/>
            <person name="Sisneros N.B."/>
            <person name="Smith C.D."/>
            <person name="Smith T.F."/>
            <person name="Spieth J."/>
            <person name="Stage D.E."/>
            <person name="Stark A."/>
            <person name="Stephan W."/>
            <person name="Strausberg R.L."/>
            <person name="Strempel S."/>
            <person name="Sturgill D."/>
            <person name="Sutton G."/>
            <person name="Sutton G.G."/>
            <person name="Tao W."/>
            <person name="Teichmann S."/>
            <person name="Tobari Y.N."/>
            <person name="Tomimura Y."/>
            <person name="Tsolas J.M."/>
            <person name="Valente V.L."/>
            <person name="Venter E."/>
            <person name="Venter J.C."/>
            <person name="Vicario S."/>
            <person name="Vieira F.G."/>
            <person name="Vilella A.J."/>
            <person name="Villasante A."/>
            <person name="Walenz B."/>
            <person name="Wang J."/>
            <person name="Wasserman M."/>
            <person name="Watts T."/>
            <person name="Wilson D."/>
            <person name="Wilson R.K."/>
            <person name="Wing R.A."/>
            <person name="Wolfner M.F."/>
            <person name="Wong A."/>
            <person name="Wong G.K."/>
            <person name="Wu C.I."/>
            <person name="Wu G."/>
            <person name="Yamamoto D."/>
            <person name="Yang H.P."/>
            <person name="Yang S.P."/>
            <person name="Yorke J.A."/>
            <person name="Yoshida K."/>
            <person name="Zdobnov E."/>
            <person name="Zhang P."/>
            <person name="Zhang Y."/>
            <person name="Zimin A.V."/>
            <person name="Baldwin J."/>
            <person name="Abdouelleil A."/>
            <person name="Abdulkadir J."/>
            <person name="Abebe A."/>
            <person name="Abera B."/>
            <person name="Abreu J."/>
            <person name="Acer S.C."/>
            <person name="Aftuck L."/>
            <person name="Alexander A."/>
            <person name="An P."/>
            <person name="Anderson E."/>
            <person name="Anderson S."/>
            <person name="Arachi H."/>
            <person name="Azer M."/>
            <person name="Bachantsang P."/>
            <person name="Barry A."/>
            <person name="Bayul T."/>
            <person name="Berlin A."/>
            <person name="Bessette D."/>
            <person name="Bloom T."/>
            <person name="Blye J."/>
            <person name="Boguslavskiy L."/>
            <person name="Bonnet C."/>
            <person name="Boukhgalter B."/>
            <person name="Bourzgui I."/>
            <person name="Brown A."/>
            <person name="Cahill P."/>
            <person name="Channer S."/>
            <person name="Cheshatsang Y."/>
            <person name="Chuda L."/>
            <person name="Citroen M."/>
            <person name="Collymore A."/>
            <person name="Cooke P."/>
            <person name="Costello M."/>
            <person name="D'Aco K."/>
            <person name="Daza R."/>
            <person name="De Haan G."/>
            <person name="DeGray S."/>
            <person name="DeMaso C."/>
            <person name="Dhargay N."/>
            <person name="Dooley K."/>
            <person name="Dooley E."/>
            <person name="Doricent M."/>
            <person name="Dorje P."/>
            <person name="Dorjee K."/>
            <person name="Dupes A."/>
            <person name="Elong R."/>
            <person name="Falk J."/>
            <person name="Farina A."/>
            <person name="Faro S."/>
            <person name="Ferguson D."/>
            <person name="Fisher S."/>
            <person name="Foley C.D."/>
            <person name="Franke A."/>
            <person name="Friedrich D."/>
            <person name="Gadbois L."/>
            <person name="Gearin G."/>
            <person name="Gearin C.R."/>
            <person name="Giannoukos G."/>
            <person name="Goode T."/>
            <person name="Graham J."/>
            <person name="Grandbois E."/>
            <person name="Grewal S."/>
            <person name="Gyaltsen K."/>
            <person name="Hafez N."/>
            <person name="Hagos B."/>
            <person name="Hall J."/>
            <person name="Henson C."/>
            <person name="Hollinger A."/>
            <person name="Honan T."/>
            <person name="Huard M.D."/>
            <person name="Hughes L."/>
            <person name="Hurhula B."/>
            <person name="Husby M.E."/>
            <person name="Kamat A."/>
            <person name="Kanga B."/>
            <person name="Kashin S."/>
            <person name="Khazanovich D."/>
            <person name="Kisner P."/>
            <person name="Lance K."/>
            <person name="Lara M."/>
            <person name="Lee W."/>
            <person name="Lennon N."/>
            <person name="Letendre F."/>
            <person name="LeVine R."/>
            <person name="Lipovsky A."/>
            <person name="Liu X."/>
            <person name="Liu J."/>
            <person name="Liu S."/>
            <person name="Lokyitsang T."/>
            <person name="Lokyitsang Y."/>
            <person name="Lubonja R."/>
            <person name="Lui A."/>
            <person name="MacDonald P."/>
            <person name="Magnisalis V."/>
            <person name="Maru K."/>
            <person name="Matthews C."/>
            <person name="McCusker W."/>
            <person name="McDonough S."/>
            <person name="Mehta T."/>
            <person name="Meldrim J."/>
            <person name="Meneus L."/>
            <person name="Mihai O."/>
            <person name="Mihalev A."/>
            <person name="Mihova T."/>
            <person name="Mittelman R."/>
            <person name="Mlenga V."/>
            <person name="Montmayeur A."/>
            <person name="Mulrain L."/>
            <person name="Navidi A."/>
            <person name="Naylor J."/>
            <person name="Negash T."/>
            <person name="Nguyen T."/>
            <person name="Nguyen N."/>
            <person name="Nicol R."/>
            <person name="Norbu C."/>
            <person name="Norbu N."/>
            <person name="Novod N."/>
            <person name="O'Neill B."/>
            <person name="Osman S."/>
            <person name="Markiewicz E."/>
            <person name="Oyono O.L."/>
            <person name="Patti C."/>
            <person name="Phunkhang P."/>
            <person name="Pierre F."/>
            <person name="Priest M."/>
            <person name="Raghuraman S."/>
            <person name="Rege F."/>
            <person name="Reyes R."/>
            <person name="Rise C."/>
            <person name="Rogov P."/>
            <person name="Ross K."/>
            <person name="Ryan E."/>
            <person name="Settipalli S."/>
            <person name="Shea T."/>
            <person name="Sherpa N."/>
            <person name="Shi L."/>
            <person name="Shih D."/>
            <person name="Sparrow T."/>
            <person name="Spaulding J."/>
            <person name="Stalker J."/>
            <person name="Stange-Thomann N."/>
            <person name="Stavropoulos S."/>
            <person name="Stone C."/>
            <person name="Strader C."/>
            <person name="Tesfaye S."/>
            <person name="Thomson T."/>
            <person name="Thoulutsang Y."/>
            <person name="Thoulutsang D."/>
            <person name="Topham K."/>
            <person name="Topping I."/>
            <person name="Tsamla T."/>
            <person name="Vassiliev H."/>
            <person name="Vo A."/>
            <person name="Wangchuk T."/>
            <person name="Wangdi T."/>
            <person name="Weiand M."/>
            <person name="Wilkinson J."/>
            <person name="Wilson A."/>
            <person name="Yadav S."/>
            <person name="Young G."/>
            <person name="Yu Q."/>
            <person name="Zembek L."/>
            <person name="Zhong D."/>
            <person name="Zimmer A."/>
            <person name="Zwirko Z."/>
            <person name="Jaffe D.B."/>
            <person name="Alvarez P."/>
            <person name="Brockman W."/>
            <person name="Butler J."/>
            <person name="Chin C."/>
            <person name="Gnerre S."/>
            <person name="Grabherr M."/>
            <person name="Kleber M."/>
            <person name="Mauceli E."/>
            <person name="MacCallum I."/>
        </authorList>
    </citation>
    <scope>NUCLEOTIDE SEQUENCE [LARGE SCALE GENOMIC DNA]</scope>
    <source>
        <strain evidence="2">white501</strain>
    </source>
</reference>
<proteinExistence type="predicted"/>
<dbReference type="Proteomes" id="UP000000304">
    <property type="component" value="Chromosome 3L"/>
</dbReference>
<evidence type="ECO:0000313" key="2">
    <source>
        <dbReference type="Proteomes" id="UP000000304"/>
    </source>
</evidence>
<keyword evidence="2" id="KW-1185">Reference proteome</keyword>
<organism evidence="1 2">
    <name type="scientific">Drosophila simulans</name>
    <name type="common">Fruit fly</name>
    <dbReference type="NCBI Taxonomy" id="7240"/>
    <lineage>
        <taxon>Eukaryota</taxon>
        <taxon>Metazoa</taxon>
        <taxon>Ecdysozoa</taxon>
        <taxon>Arthropoda</taxon>
        <taxon>Hexapoda</taxon>
        <taxon>Insecta</taxon>
        <taxon>Pterygota</taxon>
        <taxon>Neoptera</taxon>
        <taxon>Endopterygota</taxon>
        <taxon>Diptera</taxon>
        <taxon>Brachycera</taxon>
        <taxon>Muscomorpha</taxon>
        <taxon>Ephydroidea</taxon>
        <taxon>Drosophilidae</taxon>
        <taxon>Drosophila</taxon>
        <taxon>Sophophora</taxon>
    </lineage>
</organism>
<sequence>MHHAFSKLFAVVLPAIKWKRGEEGGRWEMENWEMAAMLATAERVYTKIYVFNW</sequence>
<evidence type="ECO:0000313" key="1">
    <source>
        <dbReference type="EMBL" id="EDX08754.1"/>
    </source>
</evidence>
<protein>
    <submittedName>
        <fullName evidence="1">GD17934</fullName>
    </submittedName>
</protein>
<dbReference type="HOGENOM" id="CLU_3070951_0_0_1"/>